<dbReference type="AlphaFoldDB" id="A0A518BFL4"/>
<protein>
    <submittedName>
        <fullName evidence="1">Uncharacterized protein</fullName>
    </submittedName>
</protein>
<keyword evidence="2" id="KW-1185">Reference proteome</keyword>
<proteinExistence type="predicted"/>
<evidence type="ECO:0000313" key="2">
    <source>
        <dbReference type="Proteomes" id="UP000316921"/>
    </source>
</evidence>
<gene>
    <name evidence="1" type="ORF">Pla133_08450</name>
</gene>
<dbReference type="RefSeq" id="WP_145062709.1">
    <property type="nucleotide sequence ID" value="NZ_CP036287.1"/>
</dbReference>
<organism evidence="1 2">
    <name type="scientific">Engelhardtia mirabilis</name>
    <dbReference type="NCBI Taxonomy" id="2528011"/>
    <lineage>
        <taxon>Bacteria</taxon>
        <taxon>Pseudomonadati</taxon>
        <taxon>Planctomycetota</taxon>
        <taxon>Planctomycetia</taxon>
        <taxon>Planctomycetia incertae sedis</taxon>
        <taxon>Engelhardtia</taxon>
    </lineage>
</organism>
<name>A0A518BFL4_9BACT</name>
<accession>A0A518BFL4</accession>
<evidence type="ECO:0000313" key="1">
    <source>
        <dbReference type="EMBL" id="QDU65779.1"/>
    </source>
</evidence>
<dbReference type="Proteomes" id="UP000316921">
    <property type="component" value="Chromosome"/>
</dbReference>
<dbReference type="EMBL" id="CP036287">
    <property type="protein sequence ID" value="QDU65779.1"/>
    <property type="molecule type" value="Genomic_DNA"/>
</dbReference>
<dbReference type="KEGG" id="pbap:Pla133_08450"/>
<sequence>MQERDLLDELLRGELTESEAYAWLDLVMESSVLPKSLELVEMSPAEWSAFTRGLPLLVLASWRIEGWPAECVDCGVEVDIDGLNWVPIRDAEERSGFGLVHPGCR</sequence>
<reference evidence="1 2" key="1">
    <citation type="submission" date="2019-02" db="EMBL/GenBank/DDBJ databases">
        <title>Deep-cultivation of Planctomycetes and their phenomic and genomic characterization uncovers novel biology.</title>
        <authorList>
            <person name="Wiegand S."/>
            <person name="Jogler M."/>
            <person name="Boedeker C."/>
            <person name="Pinto D."/>
            <person name="Vollmers J."/>
            <person name="Rivas-Marin E."/>
            <person name="Kohn T."/>
            <person name="Peeters S.H."/>
            <person name="Heuer A."/>
            <person name="Rast P."/>
            <person name="Oberbeckmann S."/>
            <person name="Bunk B."/>
            <person name="Jeske O."/>
            <person name="Meyerdierks A."/>
            <person name="Storesund J.E."/>
            <person name="Kallscheuer N."/>
            <person name="Luecker S."/>
            <person name="Lage O.M."/>
            <person name="Pohl T."/>
            <person name="Merkel B.J."/>
            <person name="Hornburger P."/>
            <person name="Mueller R.-W."/>
            <person name="Bruemmer F."/>
            <person name="Labrenz M."/>
            <person name="Spormann A.M."/>
            <person name="Op den Camp H."/>
            <person name="Overmann J."/>
            <person name="Amann R."/>
            <person name="Jetten M.S.M."/>
            <person name="Mascher T."/>
            <person name="Medema M.H."/>
            <person name="Devos D.P."/>
            <person name="Kaster A.-K."/>
            <person name="Ovreas L."/>
            <person name="Rohde M."/>
            <person name="Galperin M.Y."/>
            <person name="Jogler C."/>
        </authorList>
    </citation>
    <scope>NUCLEOTIDE SEQUENCE [LARGE SCALE GENOMIC DNA]</scope>
    <source>
        <strain evidence="1 2">Pla133</strain>
    </source>
</reference>